<sequence>MRPQADIFSSNGTATKISVPVPKEDSPIEDTTQLVLCVNLLLSYAGNPTAPKPLSSALSCPPANASSDQKKWIQFMVENKLEVEHLHKLMNRMVDKFIQQPTRSLDSIREIVLVGPMLDKDNFRQLVASFLDEFERTPLLRVDILLGLVQLVQDAPANFLKQDDLTRILQSVRGRLEDSNQKSTDDTAYLILAASVLLSVLIASPKACCFDREKEHKPLLEIISELRKSKDPLVRFQAKYTSQLLLAISHNENKRKEFCRHIFGLTGGLLGMSGVITLQFDGVAENLPGVYDSTVGLFNLIKRVFGSDTQKGWFVEIQKAEEYARKGQFQDLNMSISSGPACTNINFQWRACQLLGEIAAEPMWDDTSRIQALDLLKEYYMINSGADLLPDIRRWVLTIVHQISELPFTYLPTGAVDTSRISNQKVKDKALELVRGFSRTGDKAFESVYPLRRRLPLPKTSTLLNMVNSYCDLDTLIDRLRRQRSREYNRRLKNEDRSIYVEPMSKPNLKATDNTGLSPLKDRAQLFMNGEAKVLLILGDSGSGKSTFSRHLEFELWRAYKPRDFIPLFIDLKTVTDDRKMVEEHLAGLGLFSEKQILRLKESRRLILICDGYDERRGLSNLYDDSRLWQWNMKMTISCRSQFVGRDYRAYFQPHADEVYSNIRSNGSDLFEEAAIVPFRQDQIQNYVEQYLMSPDTQSPIGWIAERFIGTINQVPHLAGLVTNPFLLGITLDTLPGLVDSSSDLSKIQISRVRLYDAYVIHRFQMERNRLAAQISKMDPDDRHAFCDIKDDFVHAGIDYMKRLVAAIFKHQELKDAVEYASSVGAPKWKKKFFSEDPKAKLCRVASPLDRSGSLYIFSHRSMFEYFFSRLIFEPKTSPSGLDVEQKDNQDCLNLTECFDSKKKHLSIAKHPFGKLDLVSEPSILHFLVERVSQSAIFKEQLFQIISLSKAKPRVGRAAANAISILVKAGVHFNGFDLKGIQIRGADLSEGQFDSVQLQDADLRDVSLQGTWLRQANFRDAKMNGVNFGVKICPLTGELHSSAISSDGTKIGVQMEDGGIHIYDTSGSWQILGALNEESYRDTKILAVSNNGMYVALRQTRGVPLCGQVEPQLLIWSFLRGANVLLSGKMLKQADKAEFSPDNCQLVAVNRDGVMWIWDVYSGTRLMALEGDGFHVAQVAWSKDGRRIAVTGRCQNDGQWEARVLDAQAPWHPGQTIGYVPQGTSCIAISPEGQHLVVGCDSCDVPTSSTNLYLWDLLSGSNESRILLGHTTSISSVAFSGDGQWIVSLDDGGWIRVWKSHTGQLVRTWKAEGGEGRGVYFSSNQKVISAQQYTMRLWDLSFNNDFLQQESVRFSMPSGIYESTPCIGYSFDGNSVLLSSLDNWTVQSWDARTGTPVHSEGLDDCFTCIQSSHQHASAHESPACHVMFPEMTPGQSTRFQEYDLSGGMEIAEPKDSTKIGCIFTYTRCRHWMASGDRDGVIRIWDVQSCRLVETWKGHPDEILSLNFSPDGSQLASSCRDCKTYLWSMVSARRTEFDIPTWVKFCYSPCGRMIIICDHMGETLRIWDVQAEEFKTVTRTSLKHGGELFAVAMAWSSSGWLVIKSIDLAIRLWRVTVHENKEVVATFKAILQVPGLETCNIACNPQEGSLEFVTGSLDKSVCVWRVIEEGEDSVRFRLVWGCMPKRLCLSDANVSGATGLGEEQGLLRQLGAIDDFAPLVAESNVRNESIHDFLRKMIALKQIYSAEKE</sequence>
<evidence type="ECO:0000313" key="7">
    <source>
        <dbReference type="Proteomes" id="UP000827284"/>
    </source>
</evidence>
<dbReference type="PROSITE" id="PS50294">
    <property type="entry name" value="WD_REPEATS_REGION"/>
    <property type="match status" value="2"/>
</dbReference>
<dbReference type="PANTHER" id="PTHR19848:SF8">
    <property type="entry name" value="F-BOX AND WD REPEAT DOMAIN CONTAINING 7"/>
    <property type="match status" value="1"/>
</dbReference>
<dbReference type="Pfam" id="PF00805">
    <property type="entry name" value="Pentapeptide"/>
    <property type="match status" value="1"/>
</dbReference>
<reference evidence="6" key="1">
    <citation type="submission" date="2021-11" db="EMBL/GenBank/DDBJ databases">
        <authorList>
            <person name="Herlambang A."/>
            <person name="Guo Y."/>
            <person name="Takashima Y."/>
            <person name="Nishizawa T."/>
        </authorList>
    </citation>
    <scope>NUCLEOTIDE SEQUENCE</scope>
    <source>
        <strain evidence="6">E1425</strain>
    </source>
</reference>
<dbReference type="Gene3D" id="3.40.50.300">
    <property type="entry name" value="P-loop containing nucleotide triphosphate hydrolases"/>
    <property type="match status" value="1"/>
</dbReference>
<feature type="repeat" description="WD" evidence="3">
    <location>
        <begin position="1495"/>
        <end position="1536"/>
    </location>
</feature>
<dbReference type="SUPFAM" id="SSF50998">
    <property type="entry name" value="Quinoprotein alcohol dehydrogenase-like"/>
    <property type="match status" value="1"/>
</dbReference>
<dbReference type="EMBL" id="BQFW01000013">
    <property type="protein sequence ID" value="GJJ77599.1"/>
    <property type="molecule type" value="Genomic_DNA"/>
</dbReference>
<organism evidence="6 7">
    <name type="scientific">Entomortierella parvispora</name>
    <dbReference type="NCBI Taxonomy" id="205924"/>
    <lineage>
        <taxon>Eukaryota</taxon>
        <taxon>Fungi</taxon>
        <taxon>Fungi incertae sedis</taxon>
        <taxon>Mucoromycota</taxon>
        <taxon>Mortierellomycotina</taxon>
        <taxon>Mortierellomycetes</taxon>
        <taxon>Mortierellales</taxon>
        <taxon>Mortierellaceae</taxon>
        <taxon>Entomortierella</taxon>
    </lineage>
</organism>
<dbReference type="InterPro" id="IPR056251">
    <property type="entry name" value="Arm_rpt_dom"/>
</dbReference>
<dbReference type="InterPro" id="IPR027417">
    <property type="entry name" value="P-loop_NTPase"/>
</dbReference>
<comment type="caution">
    <text evidence="6">The sequence shown here is derived from an EMBL/GenBank/DDBJ whole genome shotgun (WGS) entry which is preliminary data.</text>
</comment>
<gene>
    <name evidence="6" type="ORF">EMPS_09958</name>
</gene>
<feature type="repeat" description="WD" evidence="3">
    <location>
        <begin position="1139"/>
        <end position="1168"/>
    </location>
</feature>
<evidence type="ECO:0000256" key="3">
    <source>
        <dbReference type="PROSITE-ProRule" id="PRU00221"/>
    </source>
</evidence>
<evidence type="ECO:0000256" key="2">
    <source>
        <dbReference type="ARBA" id="ARBA00022737"/>
    </source>
</evidence>
<dbReference type="SUPFAM" id="SSF141571">
    <property type="entry name" value="Pentapeptide repeat-like"/>
    <property type="match status" value="1"/>
</dbReference>
<dbReference type="PROSITE" id="PS50082">
    <property type="entry name" value="WD_REPEATS_2"/>
    <property type="match status" value="4"/>
</dbReference>
<dbReference type="Gene3D" id="2.160.20.80">
    <property type="entry name" value="E3 ubiquitin-protein ligase SopA"/>
    <property type="match status" value="1"/>
</dbReference>
<feature type="domain" description="NACHT" evidence="4">
    <location>
        <begin position="534"/>
        <end position="621"/>
    </location>
</feature>
<evidence type="ECO:0000259" key="4">
    <source>
        <dbReference type="Pfam" id="PF05729"/>
    </source>
</evidence>
<protein>
    <recommendedName>
        <fullName evidence="8">NACHT domain-containing protein</fullName>
    </recommendedName>
</protein>
<proteinExistence type="predicted"/>
<dbReference type="InterPro" id="IPR025662">
    <property type="entry name" value="Sigma_54_int_dom_ATP-bd_1"/>
</dbReference>
<dbReference type="InterPro" id="IPR016024">
    <property type="entry name" value="ARM-type_fold"/>
</dbReference>
<dbReference type="Pfam" id="PF23948">
    <property type="entry name" value="ARM_5"/>
    <property type="match status" value="1"/>
</dbReference>
<name>A0A9P3HIY1_9FUNG</name>
<dbReference type="Proteomes" id="UP000827284">
    <property type="component" value="Unassembled WGS sequence"/>
</dbReference>
<reference evidence="6" key="2">
    <citation type="journal article" date="2022" name="Microbiol. Resour. Announc.">
        <title>Whole-Genome Sequence of Entomortierella parvispora E1425, a Mucoromycotan Fungus Associated with Burkholderiaceae-Related Endosymbiotic Bacteria.</title>
        <authorList>
            <person name="Herlambang A."/>
            <person name="Guo Y."/>
            <person name="Takashima Y."/>
            <person name="Narisawa K."/>
            <person name="Ohta H."/>
            <person name="Nishizawa T."/>
        </authorList>
    </citation>
    <scope>NUCLEOTIDE SEQUENCE</scope>
    <source>
        <strain evidence="6">E1425</strain>
    </source>
</reference>
<feature type="domain" description="Arm-like repeat" evidence="5">
    <location>
        <begin position="79"/>
        <end position="277"/>
    </location>
</feature>
<feature type="repeat" description="WD" evidence="3">
    <location>
        <begin position="1267"/>
        <end position="1308"/>
    </location>
</feature>
<feature type="repeat" description="WD" evidence="3">
    <location>
        <begin position="1472"/>
        <end position="1494"/>
    </location>
</feature>
<dbReference type="Pfam" id="PF00400">
    <property type="entry name" value="WD40"/>
    <property type="match status" value="3"/>
</dbReference>
<dbReference type="InterPro" id="IPR001680">
    <property type="entry name" value="WD40_rpt"/>
</dbReference>
<keyword evidence="1 3" id="KW-0853">WD repeat</keyword>
<dbReference type="Gene3D" id="2.130.10.10">
    <property type="entry name" value="YVTN repeat-like/Quinoprotein amine dehydrogenase"/>
    <property type="match status" value="4"/>
</dbReference>
<evidence type="ECO:0000256" key="1">
    <source>
        <dbReference type="ARBA" id="ARBA00022574"/>
    </source>
</evidence>
<dbReference type="Pfam" id="PF05729">
    <property type="entry name" value="NACHT"/>
    <property type="match status" value="1"/>
</dbReference>
<keyword evidence="7" id="KW-1185">Reference proteome</keyword>
<evidence type="ECO:0000259" key="5">
    <source>
        <dbReference type="Pfam" id="PF23948"/>
    </source>
</evidence>
<keyword evidence="2" id="KW-0677">Repeat</keyword>
<accession>A0A9P3HIY1</accession>
<dbReference type="OrthoDB" id="2343029at2759"/>
<dbReference type="InterPro" id="IPR011047">
    <property type="entry name" value="Quinoprotein_ADH-like_sf"/>
</dbReference>
<dbReference type="PANTHER" id="PTHR19848">
    <property type="entry name" value="WD40 REPEAT PROTEIN"/>
    <property type="match status" value="1"/>
</dbReference>
<evidence type="ECO:0008006" key="8">
    <source>
        <dbReference type="Google" id="ProtNLM"/>
    </source>
</evidence>
<dbReference type="InterPro" id="IPR015943">
    <property type="entry name" value="WD40/YVTN_repeat-like_dom_sf"/>
</dbReference>
<dbReference type="InterPro" id="IPR007111">
    <property type="entry name" value="NACHT_NTPase"/>
</dbReference>
<dbReference type="InterPro" id="IPR036322">
    <property type="entry name" value="WD40_repeat_dom_sf"/>
</dbReference>
<evidence type="ECO:0000313" key="6">
    <source>
        <dbReference type="EMBL" id="GJJ77599.1"/>
    </source>
</evidence>
<dbReference type="SUPFAM" id="SSF48371">
    <property type="entry name" value="ARM repeat"/>
    <property type="match status" value="1"/>
</dbReference>
<dbReference type="SMART" id="SM00320">
    <property type="entry name" value="WD40"/>
    <property type="match status" value="10"/>
</dbReference>
<dbReference type="InterPro" id="IPR001646">
    <property type="entry name" value="5peptide_repeat"/>
</dbReference>
<dbReference type="SUPFAM" id="SSF50978">
    <property type="entry name" value="WD40 repeat-like"/>
    <property type="match status" value="1"/>
</dbReference>
<dbReference type="PROSITE" id="PS00675">
    <property type="entry name" value="SIGMA54_INTERACT_1"/>
    <property type="match status" value="1"/>
</dbReference>